<evidence type="ECO:0000313" key="1">
    <source>
        <dbReference type="EMBL" id="KAK9930084.1"/>
    </source>
</evidence>
<evidence type="ECO:0000313" key="2">
    <source>
        <dbReference type="Proteomes" id="UP001457282"/>
    </source>
</evidence>
<dbReference type="Proteomes" id="UP001457282">
    <property type="component" value="Unassembled WGS sequence"/>
</dbReference>
<name>A0AAW1WZZ6_RUBAR</name>
<keyword evidence="2" id="KW-1185">Reference proteome</keyword>
<proteinExistence type="predicted"/>
<comment type="caution">
    <text evidence="1">The sequence shown here is derived from an EMBL/GenBank/DDBJ whole genome shotgun (WGS) entry which is preliminary data.</text>
</comment>
<organism evidence="1 2">
    <name type="scientific">Rubus argutus</name>
    <name type="common">Southern blackberry</name>
    <dbReference type="NCBI Taxonomy" id="59490"/>
    <lineage>
        <taxon>Eukaryota</taxon>
        <taxon>Viridiplantae</taxon>
        <taxon>Streptophyta</taxon>
        <taxon>Embryophyta</taxon>
        <taxon>Tracheophyta</taxon>
        <taxon>Spermatophyta</taxon>
        <taxon>Magnoliopsida</taxon>
        <taxon>eudicotyledons</taxon>
        <taxon>Gunneridae</taxon>
        <taxon>Pentapetalae</taxon>
        <taxon>rosids</taxon>
        <taxon>fabids</taxon>
        <taxon>Rosales</taxon>
        <taxon>Rosaceae</taxon>
        <taxon>Rosoideae</taxon>
        <taxon>Rosoideae incertae sedis</taxon>
        <taxon>Rubus</taxon>
    </lineage>
</organism>
<reference evidence="1 2" key="1">
    <citation type="journal article" date="2023" name="G3 (Bethesda)">
        <title>A chromosome-length genome assembly and annotation of blackberry (Rubus argutus, cv. 'Hillquist').</title>
        <authorList>
            <person name="Bruna T."/>
            <person name="Aryal R."/>
            <person name="Dudchenko O."/>
            <person name="Sargent D.J."/>
            <person name="Mead D."/>
            <person name="Buti M."/>
            <person name="Cavallini A."/>
            <person name="Hytonen T."/>
            <person name="Andres J."/>
            <person name="Pham M."/>
            <person name="Weisz D."/>
            <person name="Mascagni F."/>
            <person name="Usai G."/>
            <person name="Natali L."/>
            <person name="Bassil N."/>
            <person name="Fernandez G.E."/>
            <person name="Lomsadze A."/>
            <person name="Armour M."/>
            <person name="Olukolu B."/>
            <person name="Poorten T."/>
            <person name="Britton C."/>
            <person name="Davik J."/>
            <person name="Ashrafi H."/>
            <person name="Aiden E.L."/>
            <person name="Borodovsky M."/>
            <person name="Worthington M."/>
        </authorList>
    </citation>
    <scope>NUCLEOTIDE SEQUENCE [LARGE SCALE GENOMIC DNA]</scope>
    <source>
        <strain evidence="1">PI 553951</strain>
    </source>
</reference>
<accession>A0AAW1WZZ6</accession>
<sequence length="105" mass="12468">MVSHDCLVEGYGCDGRAGDPPSSAGNLTTSMYRDRQVPCGFRALAWIYERQPFRHDLAVEMLLFKPVWRGWPLEDESFALIWMNEVEIWWGWWLHCHSWWFTKTC</sequence>
<dbReference type="EMBL" id="JBEDUW010000005">
    <property type="protein sequence ID" value="KAK9930084.1"/>
    <property type="molecule type" value="Genomic_DNA"/>
</dbReference>
<gene>
    <name evidence="1" type="ORF">M0R45_027141</name>
</gene>
<protein>
    <submittedName>
        <fullName evidence="1">Uncharacterized protein</fullName>
    </submittedName>
</protein>
<dbReference type="AlphaFoldDB" id="A0AAW1WZZ6"/>